<feature type="transmembrane region" description="Helical" evidence="7">
    <location>
        <begin position="197"/>
        <end position="219"/>
    </location>
</feature>
<name>A0A822VC71_AGRTU</name>
<keyword evidence="3" id="KW-1003">Cell membrane</keyword>
<reference evidence="9 10" key="1">
    <citation type="submission" date="2016-01" db="EMBL/GenBank/DDBJ databases">
        <authorList>
            <person name="Regsiter A."/>
            <person name="william w."/>
        </authorList>
    </citation>
    <scope>NUCLEOTIDE SEQUENCE [LARGE SCALE GENOMIC DNA]</scope>
    <source>
        <strain evidence="9 10">B6</strain>
    </source>
</reference>
<comment type="similarity">
    <text evidence="7">Belongs to the binding-protein-dependent transport system permease family.</text>
</comment>
<dbReference type="PROSITE" id="PS50928">
    <property type="entry name" value="ABC_TM1"/>
    <property type="match status" value="1"/>
</dbReference>
<dbReference type="RefSeq" id="WP_032491617.1">
    <property type="nucleotide sequence ID" value="NZ_LMVK01000049.1"/>
</dbReference>
<dbReference type="GO" id="GO:0055085">
    <property type="term" value="P:transmembrane transport"/>
    <property type="evidence" value="ECO:0007669"/>
    <property type="project" value="InterPro"/>
</dbReference>
<dbReference type="InterPro" id="IPR045621">
    <property type="entry name" value="BPD_transp_1_N"/>
</dbReference>
<evidence type="ECO:0000256" key="4">
    <source>
        <dbReference type="ARBA" id="ARBA00022692"/>
    </source>
</evidence>
<evidence type="ECO:0000259" key="8">
    <source>
        <dbReference type="PROSITE" id="PS50928"/>
    </source>
</evidence>
<evidence type="ECO:0000256" key="2">
    <source>
        <dbReference type="ARBA" id="ARBA00022448"/>
    </source>
</evidence>
<feature type="transmembrane region" description="Helical" evidence="7">
    <location>
        <begin position="305"/>
        <end position="326"/>
    </location>
</feature>
<dbReference type="PANTHER" id="PTHR43163">
    <property type="entry name" value="DIPEPTIDE TRANSPORT SYSTEM PERMEASE PROTEIN DPPB-RELATED"/>
    <property type="match status" value="1"/>
</dbReference>
<dbReference type="InterPro" id="IPR000515">
    <property type="entry name" value="MetI-like"/>
</dbReference>
<accession>A0A822VC71</accession>
<dbReference type="AlphaFoldDB" id="A0A822VC71"/>
<feature type="transmembrane region" description="Helical" evidence="7">
    <location>
        <begin position="28"/>
        <end position="49"/>
    </location>
</feature>
<evidence type="ECO:0000256" key="3">
    <source>
        <dbReference type="ARBA" id="ARBA00022475"/>
    </source>
</evidence>
<comment type="subcellular location">
    <subcellularLocation>
        <location evidence="1 7">Cell membrane</location>
        <topology evidence="1 7">Multi-pass membrane protein</topology>
    </subcellularLocation>
</comment>
<dbReference type="Pfam" id="PF00528">
    <property type="entry name" value="BPD_transp_1"/>
    <property type="match status" value="1"/>
</dbReference>
<evidence type="ECO:0000256" key="1">
    <source>
        <dbReference type="ARBA" id="ARBA00004651"/>
    </source>
</evidence>
<keyword evidence="6 7" id="KW-0472">Membrane</keyword>
<dbReference type="EMBL" id="FCNL01000043">
    <property type="protein sequence ID" value="CVI25517.1"/>
    <property type="molecule type" value="Genomic_DNA"/>
</dbReference>
<dbReference type="SUPFAM" id="SSF161098">
    <property type="entry name" value="MetI-like"/>
    <property type="match status" value="1"/>
</dbReference>
<dbReference type="GO" id="GO:0005886">
    <property type="term" value="C:plasma membrane"/>
    <property type="evidence" value="ECO:0007669"/>
    <property type="project" value="UniProtKB-SubCell"/>
</dbReference>
<keyword evidence="4 7" id="KW-0812">Transmembrane</keyword>
<organism evidence="9 10">
    <name type="scientific">Agrobacterium tumefaciens str. B6</name>
    <dbReference type="NCBI Taxonomy" id="1183423"/>
    <lineage>
        <taxon>Bacteria</taxon>
        <taxon>Pseudomonadati</taxon>
        <taxon>Pseudomonadota</taxon>
        <taxon>Alphaproteobacteria</taxon>
        <taxon>Hyphomicrobiales</taxon>
        <taxon>Rhizobiaceae</taxon>
        <taxon>Rhizobium/Agrobacterium group</taxon>
        <taxon>Agrobacterium</taxon>
        <taxon>Agrobacterium tumefaciens complex</taxon>
    </lineage>
</organism>
<gene>
    <name evidence="9" type="ORF">AGR4A_pTi0115</name>
</gene>
<dbReference type="Gene3D" id="1.10.3720.10">
    <property type="entry name" value="MetI-like"/>
    <property type="match status" value="1"/>
</dbReference>
<evidence type="ECO:0000256" key="6">
    <source>
        <dbReference type="ARBA" id="ARBA00023136"/>
    </source>
</evidence>
<evidence type="ECO:0000256" key="7">
    <source>
        <dbReference type="RuleBase" id="RU363032"/>
    </source>
</evidence>
<feature type="domain" description="ABC transmembrane type-1" evidence="8">
    <location>
        <begin position="114"/>
        <end position="319"/>
    </location>
</feature>
<dbReference type="Pfam" id="PF19300">
    <property type="entry name" value="BPD_transp_1_N"/>
    <property type="match status" value="1"/>
</dbReference>
<sequence>MATAASDISASGHPSRWRGLALHLLKRVAAGLGLLLVLSSLIFIGSTLLPGDAATAILGRSATPAALAELRERLGLNEPLIVRYMSWLNAFVHGDLGSSLINGRSVADSIGARLGNTLFLAASVALVAVPLAVFLGVLSVRYRGRVLDRTIALVTRTFVALPEFFIGYLLIYILSVSLGWFASSSTVFARMGFADRVVAIALPCLTLVFVVTGHITTMVRASVLDVMERPFIEMAALKGVSHGAVVWRHALPNALSPIINVVLVNLAYLVAGVVVVEVIFVYPGIGQYMVDSVVNRDVPVVQATALLFAGVYIGLNLCADVLSVLANPRLRLET</sequence>
<feature type="transmembrane region" description="Helical" evidence="7">
    <location>
        <begin position="118"/>
        <end position="138"/>
    </location>
</feature>
<dbReference type="Proteomes" id="UP000192074">
    <property type="component" value="Unassembled WGS sequence"/>
</dbReference>
<dbReference type="InterPro" id="IPR035906">
    <property type="entry name" value="MetI-like_sf"/>
</dbReference>
<keyword evidence="2 7" id="KW-0813">Transport</keyword>
<protein>
    <submittedName>
        <fullName evidence="9">OphB</fullName>
    </submittedName>
</protein>
<feature type="transmembrane region" description="Helical" evidence="7">
    <location>
        <begin position="158"/>
        <end position="182"/>
    </location>
</feature>
<comment type="caution">
    <text evidence="9">The sequence shown here is derived from an EMBL/GenBank/DDBJ whole genome shotgun (WGS) entry which is preliminary data.</text>
</comment>
<evidence type="ECO:0000313" key="10">
    <source>
        <dbReference type="Proteomes" id="UP000192074"/>
    </source>
</evidence>
<proteinExistence type="inferred from homology"/>
<feature type="transmembrane region" description="Helical" evidence="7">
    <location>
        <begin position="258"/>
        <end position="285"/>
    </location>
</feature>
<evidence type="ECO:0000256" key="5">
    <source>
        <dbReference type="ARBA" id="ARBA00022989"/>
    </source>
</evidence>
<dbReference type="CDD" id="cd06261">
    <property type="entry name" value="TM_PBP2"/>
    <property type="match status" value="1"/>
</dbReference>
<keyword evidence="5 7" id="KW-1133">Transmembrane helix</keyword>
<evidence type="ECO:0000313" key="9">
    <source>
        <dbReference type="EMBL" id="CVI25517.1"/>
    </source>
</evidence>
<dbReference type="PANTHER" id="PTHR43163:SF6">
    <property type="entry name" value="DIPEPTIDE TRANSPORT SYSTEM PERMEASE PROTEIN DPPB-RELATED"/>
    <property type="match status" value="1"/>
</dbReference>